<evidence type="ECO:0000256" key="8">
    <source>
        <dbReference type="SAM" id="MobiDB-lite"/>
    </source>
</evidence>
<proteinExistence type="inferred from homology"/>
<evidence type="ECO:0000256" key="4">
    <source>
        <dbReference type="ARBA" id="ARBA00035255"/>
    </source>
</evidence>
<evidence type="ECO:0000313" key="10">
    <source>
        <dbReference type="EMBL" id="KKR87535.1"/>
    </source>
</evidence>
<feature type="compositionally biased region" description="Low complexity" evidence="8">
    <location>
        <begin position="1"/>
        <end position="10"/>
    </location>
</feature>
<evidence type="ECO:0000259" key="9">
    <source>
        <dbReference type="PROSITE" id="PS50881"/>
    </source>
</evidence>
<dbReference type="InterPro" id="IPR000851">
    <property type="entry name" value="Ribosomal_uS5"/>
</dbReference>
<evidence type="ECO:0000256" key="3">
    <source>
        <dbReference type="ARBA" id="ARBA00023274"/>
    </source>
</evidence>
<dbReference type="PROSITE" id="PS50881">
    <property type="entry name" value="S5_DSRBD"/>
    <property type="match status" value="1"/>
</dbReference>
<dbReference type="GO" id="GO:1990904">
    <property type="term" value="C:ribonucleoprotein complex"/>
    <property type="evidence" value="ECO:0007669"/>
    <property type="project" value="UniProtKB-UniRule"/>
</dbReference>
<keyword evidence="3 6" id="KW-0687">Ribonucleoprotein</keyword>
<dbReference type="GO" id="GO:0005840">
    <property type="term" value="C:ribosome"/>
    <property type="evidence" value="ECO:0007669"/>
    <property type="project" value="UniProtKB-KW"/>
</dbReference>
<sequence>MTETNTTSKTTEGKRPGRGRGPSTGGRSEGGRQGGRRGGRDRRPEDGEGKEYDQKILDLARVTRVTAGGKRMRFRAAVVIGDRKGTVGLGLAKGADVAIAVDKATRQAKKNIFQIPLFDQTIPHAIREKYGSAIVLLKPAPKGTGLKSGGAVRVLLELGGVPNAVSKIFGSTNKITVAKATMEALRKLQSAGRHQKEKK</sequence>
<dbReference type="PANTHER" id="PTHR48277:SF1">
    <property type="entry name" value="MITOCHONDRIAL RIBOSOMAL PROTEIN S5"/>
    <property type="match status" value="1"/>
</dbReference>
<keyword evidence="2 6" id="KW-0689">Ribosomal protein</keyword>
<dbReference type="Proteomes" id="UP000034616">
    <property type="component" value="Unassembled WGS sequence"/>
</dbReference>
<comment type="caution">
    <text evidence="10">The sequence shown here is derived from an EMBL/GenBank/DDBJ whole genome shotgun (WGS) entry which is preliminary data.</text>
</comment>
<comment type="similarity">
    <text evidence="1 7">Belongs to the universal ribosomal protein uS5 family.</text>
</comment>
<feature type="domain" description="S5 DRBM" evidence="9">
    <location>
        <begin position="52"/>
        <end position="115"/>
    </location>
</feature>
<gene>
    <name evidence="10" type="ORF">UU35_C0002G0036</name>
</gene>
<evidence type="ECO:0000256" key="7">
    <source>
        <dbReference type="RuleBase" id="RU003823"/>
    </source>
</evidence>
<evidence type="ECO:0000256" key="6">
    <source>
        <dbReference type="PROSITE-ProRule" id="PRU00268"/>
    </source>
</evidence>
<accession>A0A0G0WSX2</accession>
<evidence type="ECO:0000256" key="2">
    <source>
        <dbReference type="ARBA" id="ARBA00022980"/>
    </source>
</evidence>
<dbReference type="InterPro" id="IPR013810">
    <property type="entry name" value="Ribosomal_uS5_N"/>
</dbReference>
<evidence type="ECO:0000256" key="5">
    <source>
        <dbReference type="ARBA" id="ARBA00035519"/>
    </source>
</evidence>
<dbReference type="InterPro" id="IPR014721">
    <property type="entry name" value="Ribsml_uS5_D2-typ_fold_subgr"/>
</dbReference>
<dbReference type="InterPro" id="IPR018192">
    <property type="entry name" value="Ribosomal_uS5_N_CS"/>
</dbReference>
<dbReference type="GO" id="GO:0003723">
    <property type="term" value="F:RNA binding"/>
    <property type="evidence" value="ECO:0007669"/>
    <property type="project" value="InterPro"/>
</dbReference>
<dbReference type="PROSITE" id="PS00585">
    <property type="entry name" value="RIBOSOMAL_S5"/>
    <property type="match status" value="1"/>
</dbReference>
<protein>
    <recommendedName>
        <fullName evidence="4">Small ribosomal subunit protein uS5</fullName>
    </recommendedName>
    <alternativeName>
        <fullName evidence="5">30S ribosomal protein S5</fullName>
    </alternativeName>
</protein>
<feature type="compositionally biased region" description="Gly residues" evidence="8">
    <location>
        <begin position="19"/>
        <end position="33"/>
    </location>
</feature>
<dbReference type="PANTHER" id="PTHR48277">
    <property type="entry name" value="MITOCHONDRIAL RIBOSOMAL PROTEIN S5"/>
    <property type="match status" value="1"/>
</dbReference>
<dbReference type="GO" id="GO:0006412">
    <property type="term" value="P:translation"/>
    <property type="evidence" value="ECO:0007669"/>
    <property type="project" value="InterPro"/>
</dbReference>
<dbReference type="Pfam" id="PF00333">
    <property type="entry name" value="Ribosomal_S5"/>
    <property type="match status" value="1"/>
</dbReference>
<dbReference type="GO" id="GO:0003735">
    <property type="term" value="F:structural constituent of ribosome"/>
    <property type="evidence" value="ECO:0007669"/>
    <property type="project" value="UniProtKB-UniRule"/>
</dbReference>
<evidence type="ECO:0000313" key="11">
    <source>
        <dbReference type="Proteomes" id="UP000034616"/>
    </source>
</evidence>
<dbReference type="InterPro" id="IPR005324">
    <property type="entry name" value="Ribosomal_uS5_C"/>
</dbReference>
<dbReference type="AlphaFoldDB" id="A0A0G0WSX2"/>
<dbReference type="SUPFAM" id="SSF54211">
    <property type="entry name" value="Ribosomal protein S5 domain 2-like"/>
    <property type="match status" value="1"/>
</dbReference>
<dbReference type="GO" id="GO:0005737">
    <property type="term" value="C:cytoplasm"/>
    <property type="evidence" value="ECO:0007669"/>
    <property type="project" value="UniProtKB-ARBA"/>
</dbReference>
<evidence type="ECO:0000256" key="1">
    <source>
        <dbReference type="ARBA" id="ARBA00008945"/>
    </source>
</evidence>
<name>A0A0G0WSX2_9BACT</name>
<dbReference type="InterPro" id="IPR020568">
    <property type="entry name" value="Ribosomal_Su5_D2-typ_SF"/>
</dbReference>
<reference evidence="10 11" key="1">
    <citation type="journal article" date="2015" name="Nature">
        <title>rRNA introns, odd ribosomes, and small enigmatic genomes across a large radiation of phyla.</title>
        <authorList>
            <person name="Brown C.T."/>
            <person name="Hug L.A."/>
            <person name="Thomas B.C."/>
            <person name="Sharon I."/>
            <person name="Castelle C.J."/>
            <person name="Singh A."/>
            <person name="Wilkins M.J."/>
            <person name="Williams K.H."/>
            <person name="Banfield J.F."/>
        </authorList>
    </citation>
    <scope>NUCLEOTIDE SEQUENCE [LARGE SCALE GENOMIC DNA]</scope>
</reference>
<dbReference type="Gene3D" id="3.30.230.10">
    <property type="match status" value="1"/>
</dbReference>
<dbReference type="SUPFAM" id="SSF54768">
    <property type="entry name" value="dsRNA-binding domain-like"/>
    <property type="match status" value="1"/>
</dbReference>
<dbReference type="FunFam" id="3.30.230.10:FF:000002">
    <property type="entry name" value="30S ribosomal protein S5"/>
    <property type="match status" value="1"/>
</dbReference>
<dbReference type="Pfam" id="PF03719">
    <property type="entry name" value="Ribosomal_S5_C"/>
    <property type="match status" value="1"/>
</dbReference>
<organism evidence="10 11">
    <name type="scientific">Candidatus Uhrbacteria bacterium GW2011_GWC2_41_11</name>
    <dbReference type="NCBI Taxonomy" id="1618985"/>
    <lineage>
        <taxon>Bacteria</taxon>
        <taxon>Candidatus Uhriibacteriota</taxon>
    </lineage>
</organism>
<dbReference type="EMBL" id="LCAH01000002">
    <property type="protein sequence ID" value="KKR87535.1"/>
    <property type="molecule type" value="Genomic_DNA"/>
</dbReference>
<feature type="region of interest" description="Disordered" evidence="8">
    <location>
        <begin position="1"/>
        <end position="52"/>
    </location>
</feature>
<dbReference type="Gene3D" id="3.30.160.20">
    <property type="match status" value="1"/>
</dbReference>
<feature type="compositionally biased region" description="Basic and acidic residues" evidence="8">
    <location>
        <begin position="41"/>
        <end position="52"/>
    </location>
</feature>